<keyword evidence="8" id="KW-0597">Phosphoprotein</keyword>
<dbReference type="InterPro" id="IPR005467">
    <property type="entry name" value="His_kinase_dom"/>
</dbReference>
<feature type="domain" description="Histidine kinase" evidence="20">
    <location>
        <begin position="566"/>
        <end position="649"/>
    </location>
</feature>
<evidence type="ECO:0000259" key="20">
    <source>
        <dbReference type="PROSITE" id="PS50109"/>
    </source>
</evidence>
<dbReference type="Proteomes" id="UP000295560">
    <property type="component" value="Unassembled WGS sequence"/>
</dbReference>
<dbReference type="EC" id="2.7.13.3" evidence="4"/>
<sequence length="650" mass="66749">MLCCAAAVLWHPSLDTGPEPYPLSPADLALGTVWPVAGALVLRHRPGNPVGRLLLAAGLIGPYLLAGHVAVASHRDPGGPWPGAGVAAWLGSWGFTVFFLVMPLVPLLFPDGRPLSPRWRWPVWLLAGNAAATALVAACSAPSVDQAPFVPNPYALSAPAPVEPIVLAVVPVGALIAFLVGIPLGLVSTVLRLRRASGTDRTVLQWLLLGTVVQLFGAIGAGAITAALGDDVPSEEIGLLLAIAGPPLGIAVAMLRHGLFDVERVLGRTVAYAVISGAVVGSYLVVLSGAQLVLPGSTAGIVLVAVVALVAAAARDRVQRGVERLIYGDRRDPYAVVARVGRGIAAAAEPVDGLQRLTDGIRDSLRLRSAAFRTSDGRIAVRSGEPAGGAPVVVPARTLGKEVGELVLEPVVRLEAAERSVAEEVAARAAVLAYAAELVGDVARSREAIVLAREEERRRLRADLHDGLGPALAGIAHQLDALARRVAAAGEPELADRAQAVRDRVRDGVRSLRDVVHGLRPPVLDQVGLAAALRALVDDLDVPAGRSAVGELGAVPAAVEVAAYAIAGEAVTNAVRHSGAATVELDARIAHGVLALEVHDDGCGIPASPREGLGLRSTAERAAEVGGRLEVAARAGGGTVVRVELPAGGP</sequence>
<protein>
    <recommendedName>
        <fullName evidence="5">Oxygen sensor histidine kinase NreB</fullName>
        <ecNumber evidence="4">2.7.13.3</ecNumber>
    </recommendedName>
    <alternativeName>
        <fullName evidence="18">Nitrogen regulation protein B</fullName>
    </alternativeName>
</protein>
<evidence type="ECO:0000256" key="12">
    <source>
        <dbReference type="ARBA" id="ARBA00022777"/>
    </source>
</evidence>
<evidence type="ECO:0000256" key="8">
    <source>
        <dbReference type="ARBA" id="ARBA00022553"/>
    </source>
</evidence>
<evidence type="ECO:0000256" key="11">
    <source>
        <dbReference type="ARBA" id="ARBA00022741"/>
    </source>
</evidence>
<dbReference type="InterPro" id="IPR004358">
    <property type="entry name" value="Sig_transdc_His_kin-like_C"/>
</dbReference>
<feature type="transmembrane region" description="Helical" evidence="19">
    <location>
        <begin position="237"/>
        <end position="257"/>
    </location>
</feature>
<keyword evidence="12 21" id="KW-0418">Kinase</keyword>
<evidence type="ECO:0000256" key="16">
    <source>
        <dbReference type="ARBA" id="ARBA00023014"/>
    </source>
</evidence>
<evidence type="ECO:0000256" key="7">
    <source>
        <dbReference type="ARBA" id="ARBA00022490"/>
    </source>
</evidence>
<dbReference type="Gene3D" id="3.30.565.10">
    <property type="entry name" value="Histidine kinase-like ATPase, C-terminal domain"/>
    <property type="match status" value="1"/>
</dbReference>
<keyword evidence="10" id="KW-0479">Metal-binding</keyword>
<feature type="transmembrane region" description="Helical" evidence="19">
    <location>
        <begin position="164"/>
        <end position="191"/>
    </location>
</feature>
<keyword evidence="14" id="KW-0408">Iron</keyword>
<evidence type="ECO:0000256" key="1">
    <source>
        <dbReference type="ARBA" id="ARBA00000085"/>
    </source>
</evidence>
<evidence type="ECO:0000256" key="5">
    <source>
        <dbReference type="ARBA" id="ARBA00017322"/>
    </source>
</evidence>
<dbReference type="GO" id="GO:0016020">
    <property type="term" value="C:membrane"/>
    <property type="evidence" value="ECO:0007669"/>
    <property type="project" value="InterPro"/>
</dbReference>
<accession>A0A4R1HY53</accession>
<keyword evidence="15" id="KW-0902">Two-component regulatory system</keyword>
<comment type="subcellular location">
    <subcellularLocation>
        <location evidence="3">Cytoplasm</location>
    </subcellularLocation>
</comment>
<evidence type="ECO:0000313" key="22">
    <source>
        <dbReference type="Proteomes" id="UP000295560"/>
    </source>
</evidence>
<name>A0A4R1HY53_PSEEN</name>
<feature type="transmembrane region" description="Helical" evidence="19">
    <location>
        <begin position="86"/>
        <end position="109"/>
    </location>
</feature>
<dbReference type="GO" id="GO:0046983">
    <property type="term" value="F:protein dimerization activity"/>
    <property type="evidence" value="ECO:0007669"/>
    <property type="project" value="InterPro"/>
</dbReference>
<dbReference type="InterPro" id="IPR003594">
    <property type="entry name" value="HATPase_dom"/>
</dbReference>
<keyword evidence="19" id="KW-0472">Membrane</keyword>
<dbReference type="SUPFAM" id="SSF55874">
    <property type="entry name" value="ATPase domain of HSP90 chaperone/DNA topoisomerase II/histidine kinase"/>
    <property type="match status" value="1"/>
</dbReference>
<keyword evidence="7" id="KW-0963">Cytoplasm</keyword>
<comment type="cofactor">
    <cofactor evidence="2">
        <name>[4Fe-4S] cluster</name>
        <dbReference type="ChEBI" id="CHEBI:49883"/>
    </cofactor>
</comment>
<keyword evidence="6" id="KW-0004">4Fe-4S</keyword>
<evidence type="ECO:0000256" key="14">
    <source>
        <dbReference type="ARBA" id="ARBA00023004"/>
    </source>
</evidence>
<feature type="transmembrane region" description="Helical" evidence="19">
    <location>
        <begin position="203"/>
        <end position="225"/>
    </location>
</feature>
<comment type="function">
    <text evidence="17">Member of the two-component regulatory system NreB/NreC involved in the control of dissimilatory nitrate/nitrite reduction in response to oxygen. NreB functions as a direct oxygen sensor histidine kinase which is autophosphorylated, in the absence of oxygen, probably at the conserved histidine residue, and transfers its phosphate group probably to a conserved aspartate residue of NreC. NreB/NreC activates the expression of the nitrate (narGHJI) and nitrite (nir) reductase operons, as well as the putative nitrate transporter gene narT.</text>
</comment>
<evidence type="ECO:0000256" key="18">
    <source>
        <dbReference type="ARBA" id="ARBA00030800"/>
    </source>
</evidence>
<dbReference type="Pfam" id="PF07730">
    <property type="entry name" value="HisKA_3"/>
    <property type="match status" value="1"/>
</dbReference>
<evidence type="ECO:0000256" key="19">
    <source>
        <dbReference type="SAM" id="Phobius"/>
    </source>
</evidence>
<dbReference type="PRINTS" id="PR00344">
    <property type="entry name" value="BCTRLSENSOR"/>
</dbReference>
<keyword evidence="9" id="KW-0808">Transferase</keyword>
<dbReference type="AlphaFoldDB" id="A0A4R1HY53"/>
<feature type="transmembrane region" description="Helical" evidence="19">
    <location>
        <begin position="54"/>
        <end position="74"/>
    </location>
</feature>
<dbReference type="GO" id="GO:0046872">
    <property type="term" value="F:metal ion binding"/>
    <property type="evidence" value="ECO:0007669"/>
    <property type="project" value="UniProtKB-KW"/>
</dbReference>
<evidence type="ECO:0000256" key="2">
    <source>
        <dbReference type="ARBA" id="ARBA00001966"/>
    </source>
</evidence>
<evidence type="ECO:0000256" key="10">
    <source>
        <dbReference type="ARBA" id="ARBA00022723"/>
    </source>
</evidence>
<feature type="transmembrane region" description="Helical" evidence="19">
    <location>
        <begin position="292"/>
        <end position="314"/>
    </location>
</feature>
<dbReference type="Pfam" id="PF02518">
    <property type="entry name" value="HATPase_c"/>
    <property type="match status" value="1"/>
</dbReference>
<gene>
    <name evidence="21" type="ORF">EV378_0806</name>
</gene>
<comment type="caution">
    <text evidence="21">The sequence shown here is derived from an EMBL/GenBank/DDBJ whole genome shotgun (WGS) entry which is preliminary data.</text>
</comment>
<dbReference type="InterPro" id="IPR050482">
    <property type="entry name" value="Sensor_HK_TwoCompSys"/>
</dbReference>
<dbReference type="PANTHER" id="PTHR24421">
    <property type="entry name" value="NITRATE/NITRITE SENSOR PROTEIN NARX-RELATED"/>
    <property type="match status" value="1"/>
</dbReference>
<dbReference type="GO" id="GO:0051539">
    <property type="term" value="F:4 iron, 4 sulfur cluster binding"/>
    <property type="evidence" value="ECO:0007669"/>
    <property type="project" value="UniProtKB-KW"/>
</dbReference>
<dbReference type="InterPro" id="IPR036890">
    <property type="entry name" value="HATPase_C_sf"/>
</dbReference>
<dbReference type="EMBL" id="SMFZ01000001">
    <property type="protein sequence ID" value="TCK25009.1"/>
    <property type="molecule type" value="Genomic_DNA"/>
</dbReference>
<keyword evidence="11" id="KW-0547">Nucleotide-binding</keyword>
<dbReference type="SMART" id="SM00387">
    <property type="entry name" value="HATPase_c"/>
    <property type="match status" value="1"/>
</dbReference>
<evidence type="ECO:0000313" key="21">
    <source>
        <dbReference type="EMBL" id="TCK25009.1"/>
    </source>
</evidence>
<evidence type="ECO:0000256" key="15">
    <source>
        <dbReference type="ARBA" id="ARBA00023012"/>
    </source>
</evidence>
<keyword evidence="16" id="KW-0411">Iron-sulfur</keyword>
<feature type="transmembrane region" description="Helical" evidence="19">
    <location>
        <begin position="121"/>
        <end position="144"/>
    </location>
</feature>
<dbReference type="Gene3D" id="1.20.5.1930">
    <property type="match status" value="1"/>
</dbReference>
<keyword evidence="19" id="KW-1133">Transmembrane helix</keyword>
<evidence type="ECO:0000256" key="9">
    <source>
        <dbReference type="ARBA" id="ARBA00022679"/>
    </source>
</evidence>
<feature type="transmembrane region" description="Helical" evidence="19">
    <location>
        <begin position="269"/>
        <end position="286"/>
    </location>
</feature>
<evidence type="ECO:0000256" key="13">
    <source>
        <dbReference type="ARBA" id="ARBA00022840"/>
    </source>
</evidence>
<dbReference type="GO" id="GO:0000155">
    <property type="term" value="F:phosphorelay sensor kinase activity"/>
    <property type="evidence" value="ECO:0007669"/>
    <property type="project" value="InterPro"/>
</dbReference>
<organism evidence="21 22">
    <name type="scientific">Pseudonocardia endophytica</name>
    <dbReference type="NCBI Taxonomy" id="401976"/>
    <lineage>
        <taxon>Bacteria</taxon>
        <taxon>Bacillati</taxon>
        <taxon>Actinomycetota</taxon>
        <taxon>Actinomycetes</taxon>
        <taxon>Pseudonocardiales</taxon>
        <taxon>Pseudonocardiaceae</taxon>
        <taxon>Pseudonocardia</taxon>
    </lineage>
</organism>
<proteinExistence type="predicted"/>
<dbReference type="InterPro" id="IPR011712">
    <property type="entry name" value="Sig_transdc_His_kin_sub3_dim/P"/>
</dbReference>
<evidence type="ECO:0000256" key="6">
    <source>
        <dbReference type="ARBA" id="ARBA00022485"/>
    </source>
</evidence>
<comment type="catalytic activity">
    <reaction evidence="1">
        <text>ATP + protein L-histidine = ADP + protein N-phospho-L-histidine.</text>
        <dbReference type="EC" id="2.7.13.3"/>
    </reaction>
</comment>
<evidence type="ECO:0000256" key="3">
    <source>
        <dbReference type="ARBA" id="ARBA00004496"/>
    </source>
</evidence>
<dbReference type="GO" id="GO:0005737">
    <property type="term" value="C:cytoplasm"/>
    <property type="evidence" value="ECO:0007669"/>
    <property type="project" value="UniProtKB-SubCell"/>
</dbReference>
<reference evidence="21 22" key="1">
    <citation type="submission" date="2019-03" db="EMBL/GenBank/DDBJ databases">
        <title>Sequencing the genomes of 1000 actinobacteria strains.</title>
        <authorList>
            <person name="Klenk H.-P."/>
        </authorList>
    </citation>
    <scope>NUCLEOTIDE SEQUENCE [LARGE SCALE GENOMIC DNA]</scope>
    <source>
        <strain evidence="21 22">DSM 44969</strain>
    </source>
</reference>
<dbReference type="GO" id="GO:0005524">
    <property type="term" value="F:ATP binding"/>
    <property type="evidence" value="ECO:0007669"/>
    <property type="project" value="UniProtKB-KW"/>
</dbReference>
<evidence type="ECO:0000256" key="17">
    <source>
        <dbReference type="ARBA" id="ARBA00024827"/>
    </source>
</evidence>
<dbReference type="PANTHER" id="PTHR24421:SF10">
    <property type="entry name" value="NITRATE_NITRITE SENSOR PROTEIN NARQ"/>
    <property type="match status" value="1"/>
</dbReference>
<evidence type="ECO:0000256" key="4">
    <source>
        <dbReference type="ARBA" id="ARBA00012438"/>
    </source>
</evidence>
<keyword evidence="19" id="KW-0812">Transmembrane</keyword>
<keyword evidence="22" id="KW-1185">Reference proteome</keyword>
<keyword evidence="13" id="KW-0067">ATP-binding</keyword>
<dbReference type="PROSITE" id="PS50109">
    <property type="entry name" value="HIS_KIN"/>
    <property type="match status" value="1"/>
</dbReference>
<dbReference type="CDD" id="cd16917">
    <property type="entry name" value="HATPase_UhpB-NarQ-NarX-like"/>
    <property type="match status" value="1"/>
</dbReference>